<protein>
    <submittedName>
        <fullName evidence="8">ABC transporter permease</fullName>
    </submittedName>
</protein>
<keyword evidence="3 6" id="KW-0812">Transmembrane</keyword>
<evidence type="ECO:0000256" key="6">
    <source>
        <dbReference type="SAM" id="Phobius"/>
    </source>
</evidence>
<evidence type="ECO:0000256" key="3">
    <source>
        <dbReference type="ARBA" id="ARBA00022692"/>
    </source>
</evidence>
<comment type="caution">
    <text evidence="8">The sequence shown here is derived from an EMBL/GenBank/DDBJ whole genome shotgun (WGS) entry which is preliminary data.</text>
</comment>
<feature type="transmembrane region" description="Helical" evidence="6">
    <location>
        <begin position="682"/>
        <end position="701"/>
    </location>
</feature>
<evidence type="ECO:0000313" key="9">
    <source>
        <dbReference type="Proteomes" id="UP001500655"/>
    </source>
</evidence>
<evidence type="ECO:0000256" key="1">
    <source>
        <dbReference type="ARBA" id="ARBA00004651"/>
    </source>
</evidence>
<dbReference type="Proteomes" id="UP001500655">
    <property type="component" value="Unassembled WGS sequence"/>
</dbReference>
<dbReference type="RefSeq" id="WP_344075527.1">
    <property type="nucleotide sequence ID" value="NZ_BAAALS010000001.1"/>
</dbReference>
<feature type="transmembrane region" description="Helical" evidence="6">
    <location>
        <begin position="410"/>
        <end position="431"/>
    </location>
</feature>
<gene>
    <name evidence="8" type="ORF">GCM10009681_01150</name>
</gene>
<evidence type="ECO:0000256" key="5">
    <source>
        <dbReference type="ARBA" id="ARBA00023136"/>
    </source>
</evidence>
<feature type="transmembrane region" description="Helical" evidence="6">
    <location>
        <begin position="243"/>
        <end position="265"/>
    </location>
</feature>
<keyword evidence="4 6" id="KW-1133">Transmembrane helix</keyword>
<keyword evidence="2" id="KW-1003">Cell membrane</keyword>
<feature type="transmembrane region" description="Helical" evidence="6">
    <location>
        <begin position="285"/>
        <end position="306"/>
    </location>
</feature>
<dbReference type="InterPro" id="IPR003838">
    <property type="entry name" value="ABC3_permease_C"/>
</dbReference>
<feature type="domain" description="ABC3 transporter permease C-terminal" evidence="7">
    <location>
        <begin position="194"/>
        <end position="309"/>
    </location>
</feature>
<organism evidence="8 9">
    <name type="scientific">Luedemannella helvata</name>
    <dbReference type="NCBI Taxonomy" id="349315"/>
    <lineage>
        <taxon>Bacteria</taxon>
        <taxon>Bacillati</taxon>
        <taxon>Actinomycetota</taxon>
        <taxon>Actinomycetes</taxon>
        <taxon>Micromonosporales</taxon>
        <taxon>Micromonosporaceae</taxon>
        <taxon>Luedemannella</taxon>
    </lineage>
</organism>
<dbReference type="Pfam" id="PF02687">
    <property type="entry name" value="FtsX"/>
    <property type="match status" value="2"/>
</dbReference>
<feature type="transmembrane region" description="Helical" evidence="6">
    <location>
        <begin position="23"/>
        <end position="46"/>
    </location>
</feature>
<feature type="transmembrane region" description="Helical" evidence="6">
    <location>
        <begin position="357"/>
        <end position="379"/>
    </location>
</feature>
<name>A0ABN2JRT4_9ACTN</name>
<evidence type="ECO:0000256" key="2">
    <source>
        <dbReference type="ARBA" id="ARBA00022475"/>
    </source>
</evidence>
<reference evidence="8 9" key="1">
    <citation type="journal article" date="2019" name="Int. J. Syst. Evol. Microbiol.">
        <title>The Global Catalogue of Microorganisms (GCM) 10K type strain sequencing project: providing services to taxonomists for standard genome sequencing and annotation.</title>
        <authorList>
            <consortium name="The Broad Institute Genomics Platform"/>
            <consortium name="The Broad Institute Genome Sequencing Center for Infectious Disease"/>
            <person name="Wu L."/>
            <person name="Ma J."/>
        </authorList>
    </citation>
    <scope>NUCLEOTIDE SEQUENCE [LARGE SCALE GENOMIC DNA]</scope>
    <source>
        <strain evidence="8 9">JCM 13249</strain>
    </source>
</reference>
<proteinExistence type="predicted"/>
<evidence type="ECO:0000256" key="4">
    <source>
        <dbReference type="ARBA" id="ARBA00022989"/>
    </source>
</evidence>
<keyword evidence="5 6" id="KW-0472">Membrane</keyword>
<accession>A0ABN2JRT4</accession>
<feature type="transmembrane region" description="Helical" evidence="6">
    <location>
        <begin position="626"/>
        <end position="644"/>
    </location>
</feature>
<feature type="transmembrane region" description="Helical" evidence="6">
    <location>
        <begin position="187"/>
        <end position="211"/>
    </location>
</feature>
<evidence type="ECO:0000313" key="8">
    <source>
        <dbReference type="EMBL" id="GAA1734734.1"/>
    </source>
</evidence>
<feature type="transmembrane region" description="Helical" evidence="6">
    <location>
        <begin position="713"/>
        <end position="738"/>
    </location>
</feature>
<evidence type="ECO:0000259" key="7">
    <source>
        <dbReference type="Pfam" id="PF02687"/>
    </source>
</evidence>
<feature type="domain" description="ABC3 transporter permease C-terminal" evidence="7">
    <location>
        <begin position="631"/>
        <end position="734"/>
    </location>
</feature>
<comment type="subcellular location">
    <subcellularLocation>
        <location evidence="1">Cell membrane</location>
        <topology evidence="1">Multi-pass membrane protein</topology>
    </subcellularLocation>
</comment>
<keyword evidence="9" id="KW-1185">Reference proteome</keyword>
<sequence length="749" mass="78433">MTELLIGARMAVTGGREGWIRTVLTALGVGIGVAMLLLAASVPAALQAREARGDARNDQFGSTIEQPAANTLLLAVVDTEFRGTSVRGRLVEAEGPDAPVLPGLTKLPAIGEVAVSPALRDLLATPDGQRLFAPRLGGATVTATIGDEGLLGPGELVFIRGVDLDPAEASRLDQIGDFSPDEPQSPILTFLVVVVFVVLLLPIGVFLGAAVRFGGEGRDRRLAAVRLLGADPRMTRLIAGGEATVGALLGLAVGAGLFALGRQLVPRLTLWDISVFAADVRPAPALVVAIVVTVPAVAVMVSLLALRGVLIEPLGVTRKVGAPRRRLWWRLLLPGAGLALLWPLVGDIRDGMTDLMMYQIAVGATLMLLGAVTLLPWLVDLIVRRLGGGVVAWQLAVRRLQLDSATSARLVNGIAVAVAGAIGLQMLFAAVERESTVVTGEDTSRAHAVVLLRAPAGGAGTIERQLRAVPGIATTSTTTMLVNEVGFRIGDCAALAELAVLDRCADGDTFLVQGGEGDETELVTPGTRLRVEENLAWTVPKSARTVPTRVNPTGGRFSGILATPGAFPDLARLTTGYVTAYLTFDPTERDAPDLLRTAVEGTYPAVQVSLLSDTRYGERFASIRQALLAGVVVTLLLIAGSMLVGIVEHLRERRRLLAMLVAVGTPRATLGWSVLWQAVVPVAIGLVLATVFGLSLGAVLLRMTGVDFSVDWSVVGLVTALAAGVVLLVTTASLPVLWRLTRPGGLRTE</sequence>
<feature type="transmembrane region" description="Helical" evidence="6">
    <location>
        <begin position="327"/>
        <end position="345"/>
    </location>
</feature>
<dbReference type="EMBL" id="BAAALS010000001">
    <property type="protein sequence ID" value="GAA1734734.1"/>
    <property type="molecule type" value="Genomic_DNA"/>
</dbReference>